<gene>
    <name evidence="1" type="ORF">ACFPCZ_15080</name>
</gene>
<reference evidence="2" key="1">
    <citation type="journal article" date="2019" name="Int. J. Syst. Evol. Microbiol.">
        <title>The Global Catalogue of Microorganisms (GCM) 10K type strain sequencing project: providing services to taxonomists for standard genome sequencing and annotation.</title>
        <authorList>
            <consortium name="The Broad Institute Genomics Platform"/>
            <consortium name="The Broad Institute Genome Sequencing Center for Infectious Disease"/>
            <person name="Wu L."/>
            <person name="Ma J."/>
        </authorList>
    </citation>
    <scope>NUCLEOTIDE SEQUENCE [LARGE SCALE GENOMIC DNA]</scope>
    <source>
        <strain evidence="2">CGMCC 4.7304</strain>
    </source>
</reference>
<dbReference type="RefSeq" id="WP_344141553.1">
    <property type="nucleotide sequence ID" value="NZ_BAAAQI010000003.1"/>
</dbReference>
<protein>
    <recommendedName>
        <fullName evidence="3">SalK</fullName>
    </recommendedName>
</protein>
<dbReference type="InterPro" id="IPR054058">
    <property type="entry name" value="HTH_67"/>
</dbReference>
<name>A0ABV9SL35_9ACTN</name>
<dbReference type="Proteomes" id="UP001595858">
    <property type="component" value="Unassembled WGS sequence"/>
</dbReference>
<keyword evidence="2" id="KW-1185">Reference proteome</keyword>
<proteinExistence type="predicted"/>
<evidence type="ECO:0000313" key="2">
    <source>
        <dbReference type="Proteomes" id="UP001595858"/>
    </source>
</evidence>
<dbReference type="NCBIfam" id="NF047719">
    <property type="entry name" value="SCO6745_fam_HTH"/>
    <property type="match status" value="1"/>
</dbReference>
<accession>A0ABV9SL35</accession>
<dbReference type="Pfam" id="PF21863">
    <property type="entry name" value="HTH_67"/>
    <property type="match status" value="1"/>
</dbReference>
<evidence type="ECO:0008006" key="3">
    <source>
        <dbReference type="Google" id="ProtNLM"/>
    </source>
</evidence>
<comment type="caution">
    <text evidence="1">The sequence shown here is derived from an EMBL/GenBank/DDBJ whole genome shotgun (WGS) entry which is preliminary data.</text>
</comment>
<evidence type="ECO:0000313" key="1">
    <source>
        <dbReference type="EMBL" id="MFC4867958.1"/>
    </source>
</evidence>
<dbReference type="EMBL" id="JBHSIY010000011">
    <property type="protein sequence ID" value="MFC4867958.1"/>
    <property type="molecule type" value="Genomic_DNA"/>
</dbReference>
<organism evidence="1 2">
    <name type="scientific">Streptomonospora arabica</name>
    <dbReference type="NCBI Taxonomy" id="412417"/>
    <lineage>
        <taxon>Bacteria</taxon>
        <taxon>Bacillati</taxon>
        <taxon>Actinomycetota</taxon>
        <taxon>Actinomycetes</taxon>
        <taxon>Streptosporangiales</taxon>
        <taxon>Nocardiopsidaceae</taxon>
        <taxon>Streptomonospora</taxon>
    </lineage>
</organism>
<sequence length="294" mass="31056">MPDDAPSPELARTAWSALEPIHIPVYFAPEARERYAAIGLDDRALAYFASRSAAMGAVDPGTVTAAFYSFSPALVGSAIPRAWSLAAPETVLRTRLDVADQVLRRVLGEDAVGSERMKEAAGLARTAAEAAAGLTPGRPLFAGHAGLEWPGEPHTVLWHAATLLREFRGDGHIATLVDARLAPLEALATHAATGAMKTSFLRRSRGWSEEEWAEGIRGAVGRGLVTADPEGALALTEAGRTLRADLETRTDVLSAGPYAAIGARGCERLAELTAPFAEAFRAEGLVPGSRSRRA</sequence>